<sequence length="2236" mass="228595">MNPLFNVEGKTNKRASAKRWLAISTASFLLWSGLAVSTAPAAYAARVAGAVASGGGYTQQFTQTDAQTVNATTSVSGPTVRASQTTATFPAKSGSQSMYSETIPAGTSMPQLLTPSVNCRFAANTTTVCPNLGTITLTFDKPVDNPVIHVAGMGAGEGSATASVSYAVAAELTTAGLSLTSLSGTNLAVENGRTIRPQSSRPTPACNSASGQFQNNGTAGCGSVRVNGQGITTLTFNLSIRGNNNSSQAITPTAQGNGDEWTMFATLPDVPLPTAVPDRTTTGRNTPVTQDVQGNDSAPTGYSVDRARLRLQAPAGGSAESDGRRADLPGVGSWRVNSANNVVFTPVSSFVGTTPALPYQITDTNGSTARSTLTVTVENTPSPVARPDTATTERGDAVDINVLGNDSPGQGGPALDPTSVQLTPGRSSGTVSNGGKRLSVPGEGTYDVQDNGRVRFTPNSYFVGQAAQIGYSVADQFGNRGESTLDVTVEAVDPILEADTARTRQNQDVNIDVLANDSPAETGIPLNPSSVQLSPGESDGIVSGDGNKRLTVEGEGIYEVLADGRVHFTPARDFSGTTTPVGYSVADRSGNRSESRITVVVDPFSPVVEPDAASTDQGEAVDVDVLGNDSPEQGGPALDAGSVQLSPGTSGGTVSEDGKRLVVPGQGAYEVLADGRVRFTPEGSFSGQASPVGYSVADGFGNRSESSITVTVNPFSPAAADDSATTEQGEPVDLEVLGNDAPGEGGPALDPASVRLLARDSGGTVSGDGRRLALSGQGVYEVLDGGRIRFTPEGSFSGDVAPVGYSVADGFGNRAEATVSVTVNVFTPSAEPDRGTTRQGEATEVDVLGNDSPGEGGPALDPASVQLQPGESGGTVSEGGKRLVVPGQGVYEVLESGRVRFTPEGSFSGEAAPVGYSVADRFGNRGQSTLTVTVETFSPSIEADEATTRQGEATEIDVLGNDSPGEGGPALDPASVRLLAGESGGELSEDGRRLTVPGQGVYEVLESGRVRFTPEGSFSGEAAPVRYSVADEFGNRGESSISVTVAAFAPEINPDTALTDQGEATEIDVLGNDSPADGGPALVPSSVELRPAGSGGTVSESGKRLTVEGEGVYEVLDDGRIRFTPEGNFSGPTTPVGYSVADEFGNRGESSISVNVNVFSPAAADDAATTRQGEPVDVEVLENDSPAEGGPGLNPASVRLVVGQSGGELSEDGRRLTVQGEGSYEVLDDGRIRFTPEGSFSGEAAPVRYSVADRFGNRAEAALAVTVDSFSPTAEADTASTRQGEAVEIGVLDNDDPAEDGPALDPSSVELLAGESGGTVSEGGKRLTVEGEGVYEVLDDGQVRFTPEGGFSGEAAPVRYSVADSFGNRAESSITVTVEAFAPSAQADLAVTDQGEPVEIDVLGNDSPGEGGPALDLSSVRLLAGDSDGELSEDGRRLTVPGQGVFEVLDDGRIRFTPEGSFSGDVAPVRYSVADGFGNRAESSISVTVNTFSPSINPDTAITDQGEPVEIDVLGNDSPGEGGPALDPASVRLLAGGSGGELSEDGRRLTVAGEGGYEVLDDGRIRFTPEGNFSGEAAPIRYTVADEFGNRGESSVSVTVNTFTPEIADDSASTPQGEAVEIDVLGNDSGAADGPDLDPSTVRLVVGGSGGELSEDGRRLTVPGQGSYEVLDDGRIRFTPEDGFSGEAAPVRYSVADEFGNRGEAALSVTVTAFSPVARVDTAIIQQGETATVDVLLNDSPGDGGPALDPATIRLQPRESGGTVSEDGRRLTVEGQGVYEVLDNGQVRFVPESGFSGSASPIGYSVADGFGNSAQSVISVTVNVLQPDVVADDATTPQGEPVQIVVLDNDSPAEGGPDLDPSSVVLLPGESAGVISDRGKTLTVDGEGTFEVPSNNGRVLFTPRASFSGTTTPIAYSVADEFGNRGEAAILVDIEPSDEPGDPEPTESGDPEPTESGDPEPTESGDPEPTESGDPEPTESGDPEPTESGDPEPTESGDPEPTESGDPEPTESGDPEPTEPGDPEPTESGDPEPTEPGDPEPTESGDPEPTESGDPEPTESGDPEPTEPGDPEPTESGDPEPTEPGDPEPTESGDPEPTEPGDPEPTESGDPEPTESGDPEPTESGDPEPTESGDPEPTESGDPEPTESGDPEPTESGDPEPTESGDPEPTEPGDPEPTESGDPEPTEPGDPEPTESGDPEPTESGDPEPTESGDPEPTEPGDPEPTESGDPEPTEP</sequence>
<dbReference type="Pfam" id="PF19076">
    <property type="entry name" value="CshA_repeat"/>
    <property type="match status" value="15"/>
</dbReference>
<feature type="non-terminal residue" evidence="4">
    <location>
        <position position="2236"/>
    </location>
</feature>
<feature type="domain" description="CshA" evidence="3">
    <location>
        <begin position="382"/>
        <end position="489"/>
    </location>
</feature>
<feature type="region of interest" description="Disordered" evidence="1">
    <location>
        <begin position="626"/>
        <end position="659"/>
    </location>
</feature>
<feature type="domain" description="CshA" evidence="3">
    <location>
        <begin position="1604"/>
        <end position="1711"/>
    </location>
</feature>
<feature type="signal peptide" evidence="2">
    <location>
        <begin position="1"/>
        <end position="44"/>
    </location>
</feature>
<feature type="domain" description="CshA" evidence="3">
    <location>
        <begin position="715"/>
        <end position="823"/>
    </location>
</feature>
<feature type="domain" description="CshA" evidence="3">
    <location>
        <begin position="1160"/>
        <end position="1267"/>
    </location>
</feature>
<dbReference type="Proteomes" id="UP001139502">
    <property type="component" value="Unassembled WGS sequence"/>
</dbReference>
<dbReference type="PANTHER" id="PTHR24273">
    <property type="entry name" value="FI04643P-RELATED"/>
    <property type="match status" value="1"/>
</dbReference>
<comment type="caution">
    <text evidence="4">The sequence shown here is derived from an EMBL/GenBank/DDBJ whole genome shotgun (WGS) entry which is preliminary data.</text>
</comment>
<feature type="domain" description="CshA" evidence="3">
    <location>
        <begin position="1877"/>
        <end position="1929"/>
    </location>
</feature>
<dbReference type="PANTHER" id="PTHR24273:SF32">
    <property type="entry name" value="HYALIN"/>
    <property type="match status" value="1"/>
</dbReference>
<dbReference type="InterPro" id="IPR026395">
    <property type="entry name" value="CshA_fibril"/>
</dbReference>
<name>A0A9X2KHD3_9MICC</name>
<evidence type="ECO:0000256" key="1">
    <source>
        <dbReference type="SAM" id="MobiDB-lite"/>
    </source>
</evidence>
<feature type="region of interest" description="Disordered" evidence="1">
    <location>
        <begin position="273"/>
        <end position="303"/>
    </location>
</feature>
<protein>
    <submittedName>
        <fullName evidence="4">Ig-like domain-containing protein</fullName>
    </submittedName>
</protein>
<evidence type="ECO:0000256" key="2">
    <source>
        <dbReference type="SAM" id="SignalP"/>
    </source>
</evidence>
<feature type="compositionally biased region" description="Polar residues" evidence="1">
    <location>
        <begin position="418"/>
        <end position="433"/>
    </location>
</feature>
<feature type="domain" description="CshA" evidence="3">
    <location>
        <begin position="827"/>
        <end position="934"/>
    </location>
</feature>
<feature type="domain" description="CshA" evidence="3">
    <location>
        <begin position="1055"/>
        <end position="1153"/>
    </location>
</feature>
<gene>
    <name evidence="4" type="ORF">NBM05_00980</name>
</gene>
<feature type="domain" description="CshA" evidence="3">
    <location>
        <begin position="1715"/>
        <end position="1822"/>
    </location>
</feature>
<feature type="domain" description="CshA" evidence="3">
    <location>
        <begin position="1271"/>
        <end position="1378"/>
    </location>
</feature>
<evidence type="ECO:0000313" key="5">
    <source>
        <dbReference type="Proteomes" id="UP001139502"/>
    </source>
</evidence>
<feature type="domain" description="CshA" evidence="3">
    <location>
        <begin position="606"/>
        <end position="712"/>
    </location>
</feature>
<evidence type="ECO:0000259" key="3">
    <source>
        <dbReference type="Pfam" id="PF19076"/>
    </source>
</evidence>
<feature type="domain" description="CshA" evidence="3">
    <location>
        <begin position="273"/>
        <end position="377"/>
    </location>
</feature>
<dbReference type="EMBL" id="JANAFB010000001">
    <property type="protein sequence ID" value="MCP3424644.1"/>
    <property type="molecule type" value="Genomic_DNA"/>
</dbReference>
<feature type="domain" description="CshA" evidence="3">
    <location>
        <begin position="939"/>
        <end position="1045"/>
    </location>
</feature>
<feature type="domain" description="CshA" evidence="3">
    <location>
        <begin position="1382"/>
        <end position="1489"/>
    </location>
</feature>
<evidence type="ECO:0000313" key="4">
    <source>
        <dbReference type="EMBL" id="MCP3424644.1"/>
    </source>
</evidence>
<dbReference type="NCBIfam" id="TIGR04225">
    <property type="entry name" value="CshA_fibril_rpt"/>
    <property type="match status" value="7"/>
</dbReference>
<feature type="domain" description="CshA" evidence="3">
    <location>
        <begin position="1494"/>
        <end position="1600"/>
    </location>
</feature>
<feature type="domain" description="CshA" evidence="3">
    <location>
        <begin position="498"/>
        <end position="600"/>
    </location>
</feature>
<feature type="compositionally biased region" description="Polar residues" evidence="1">
    <location>
        <begin position="279"/>
        <end position="300"/>
    </location>
</feature>
<feature type="region of interest" description="Disordered" evidence="1">
    <location>
        <begin position="405"/>
        <end position="451"/>
    </location>
</feature>
<proteinExistence type="predicted"/>
<feature type="chain" id="PRO_5040753750" evidence="2">
    <location>
        <begin position="45"/>
        <end position="2236"/>
    </location>
</feature>
<keyword evidence="5" id="KW-1185">Reference proteome</keyword>
<reference evidence="4" key="1">
    <citation type="submission" date="2022-06" db="EMBL/GenBank/DDBJ databases">
        <title>Rothia sp. isolated from sandalwood seedling.</title>
        <authorList>
            <person name="Tuikhar N."/>
            <person name="Kirdat K."/>
            <person name="Thorat V."/>
            <person name="Swetha P."/>
            <person name="Padma S."/>
            <person name="Sundararaj R."/>
            <person name="Yadav A."/>
        </authorList>
    </citation>
    <scope>NUCLEOTIDE SEQUENCE</scope>
    <source>
        <strain evidence="4">AR01</strain>
    </source>
</reference>
<feature type="region of interest" description="Disordered" evidence="1">
    <location>
        <begin position="1935"/>
        <end position="2236"/>
    </location>
</feature>
<keyword evidence="2" id="KW-0732">Signal</keyword>
<accession>A0A9X2KHD3</accession>
<organism evidence="4 5">
    <name type="scientific">Rothia santali</name>
    <dbReference type="NCBI Taxonomy" id="2949643"/>
    <lineage>
        <taxon>Bacteria</taxon>
        <taxon>Bacillati</taxon>
        <taxon>Actinomycetota</taxon>
        <taxon>Actinomycetes</taxon>
        <taxon>Micrococcales</taxon>
        <taxon>Micrococcaceae</taxon>
        <taxon>Rothia</taxon>
    </lineage>
</organism>
<dbReference type="RefSeq" id="WP_254164374.1">
    <property type="nucleotide sequence ID" value="NZ_JANAFB010000001.1"/>
</dbReference>